<evidence type="ECO:0000259" key="3">
    <source>
        <dbReference type="Pfam" id="PF13305"/>
    </source>
</evidence>
<sequence length="113" mass="11650">MAQAYWHFARTRPHAYDLLLTPVAPGAPGLWTPAGKALWGALLERVGALTGHPDDTGHAVAYWTFLHGAAALERAGLYGQSGPQGGVEIGLGALLDQMEAAGHLSSRAAGAPA</sequence>
<accession>A0ABW1ZGG0</accession>
<reference evidence="5" key="1">
    <citation type="journal article" date="2019" name="Int. J. Syst. Evol. Microbiol.">
        <title>The Global Catalogue of Microorganisms (GCM) 10K type strain sequencing project: providing services to taxonomists for standard genome sequencing and annotation.</title>
        <authorList>
            <consortium name="The Broad Institute Genomics Platform"/>
            <consortium name="The Broad Institute Genome Sequencing Center for Infectious Disease"/>
            <person name="Wu L."/>
            <person name="Ma J."/>
        </authorList>
    </citation>
    <scope>NUCLEOTIDE SEQUENCE [LARGE SCALE GENOMIC DNA]</scope>
    <source>
        <strain evidence="5">CCUG 63830</strain>
    </source>
</reference>
<gene>
    <name evidence="4" type="ORF">ACFP90_01500</name>
</gene>
<name>A0ABW1ZGG0_9DEIO</name>
<proteinExistence type="predicted"/>
<evidence type="ECO:0000256" key="2">
    <source>
        <dbReference type="ARBA" id="ARBA00023163"/>
    </source>
</evidence>
<dbReference type="Proteomes" id="UP001596317">
    <property type="component" value="Unassembled WGS sequence"/>
</dbReference>
<dbReference type="InterPro" id="IPR025996">
    <property type="entry name" value="MT1864/Rv1816-like_C"/>
</dbReference>
<keyword evidence="5" id="KW-1185">Reference proteome</keyword>
<evidence type="ECO:0000313" key="5">
    <source>
        <dbReference type="Proteomes" id="UP001596317"/>
    </source>
</evidence>
<protein>
    <submittedName>
        <fullName evidence="4">TetR-like C-terminal domain-containing protein</fullName>
    </submittedName>
</protein>
<dbReference type="Pfam" id="PF13305">
    <property type="entry name" value="TetR_C_33"/>
    <property type="match status" value="1"/>
</dbReference>
<dbReference type="SUPFAM" id="SSF48498">
    <property type="entry name" value="Tetracyclin repressor-like, C-terminal domain"/>
    <property type="match status" value="1"/>
</dbReference>
<dbReference type="RefSeq" id="WP_380053692.1">
    <property type="nucleotide sequence ID" value="NZ_JBHSWB010000001.1"/>
</dbReference>
<feature type="domain" description="HTH-type transcriptional regulator MT1864/Rv1816-like C-terminal" evidence="3">
    <location>
        <begin position="1"/>
        <end position="80"/>
    </location>
</feature>
<organism evidence="4 5">
    <name type="scientific">Deinococcus multiflagellatus</name>
    <dbReference type="NCBI Taxonomy" id="1656887"/>
    <lineage>
        <taxon>Bacteria</taxon>
        <taxon>Thermotogati</taxon>
        <taxon>Deinococcota</taxon>
        <taxon>Deinococci</taxon>
        <taxon>Deinococcales</taxon>
        <taxon>Deinococcaceae</taxon>
        <taxon>Deinococcus</taxon>
    </lineage>
</organism>
<evidence type="ECO:0000256" key="1">
    <source>
        <dbReference type="ARBA" id="ARBA00023015"/>
    </source>
</evidence>
<keyword evidence="1" id="KW-0805">Transcription regulation</keyword>
<dbReference type="Gene3D" id="1.10.357.10">
    <property type="entry name" value="Tetracycline Repressor, domain 2"/>
    <property type="match status" value="1"/>
</dbReference>
<dbReference type="InterPro" id="IPR036271">
    <property type="entry name" value="Tet_transcr_reg_TetR-rel_C_sf"/>
</dbReference>
<dbReference type="EMBL" id="JBHSWB010000001">
    <property type="protein sequence ID" value="MFC6659181.1"/>
    <property type="molecule type" value="Genomic_DNA"/>
</dbReference>
<comment type="caution">
    <text evidence="4">The sequence shown here is derived from an EMBL/GenBank/DDBJ whole genome shotgun (WGS) entry which is preliminary data.</text>
</comment>
<keyword evidence="2" id="KW-0804">Transcription</keyword>
<evidence type="ECO:0000313" key="4">
    <source>
        <dbReference type="EMBL" id="MFC6659181.1"/>
    </source>
</evidence>